<feature type="transmembrane region" description="Helical" evidence="7">
    <location>
        <begin position="64"/>
        <end position="84"/>
    </location>
</feature>
<feature type="domain" description="YetF C-terminal" evidence="8">
    <location>
        <begin position="88"/>
        <end position="156"/>
    </location>
</feature>
<dbReference type="EMBL" id="FOVM01000002">
    <property type="protein sequence ID" value="SFN49119.1"/>
    <property type="molecule type" value="Genomic_DNA"/>
</dbReference>
<dbReference type="InterPro" id="IPR007353">
    <property type="entry name" value="DUF421"/>
</dbReference>
<evidence type="ECO:0000256" key="3">
    <source>
        <dbReference type="ARBA" id="ARBA00022475"/>
    </source>
</evidence>
<keyword evidence="5 7" id="KW-1133">Transmembrane helix</keyword>
<feature type="transmembrane region" description="Helical" evidence="7">
    <location>
        <begin position="39"/>
        <end position="58"/>
    </location>
</feature>
<name>A0A1I4ZGL4_9MICO</name>
<dbReference type="AlphaFoldDB" id="A0A1I4ZGL4"/>
<dbReference type="InterPro" id="IPR048454">
    <property type="entry name" value="YetF_N"/>
</dbReference>
<evidence type="ECO:0000256" key="2">
    <source>
        <dbReference type="ARBA" id="ARBA00006448"/>
    </source>
</evidence>
<reference evidence="11" key="1">
    <citation type="submission" date="2016-10" db="EMBL/GenBank/DDBJ databases">
        <authorList>
            <person name="Varghese N."/>
            <person name="Submissions S."/>
        </authorList>
    </citation>
    <scope>NUCLEOTIDE SEQUENCE [LARGE SCALE GENOMIC DNA]</scope>
    <source>
        <strain evidence="11">CGMCC 1.11101</strain>
    </source>
</reference>
<evidence type="ECO:0000259" key="9">
    <source>
        <dbReference type="Pfam" id="PF20730"/>
    </source>
</evidence>
<dbReference type="Proteomes" id="UP000198867">
    <property type="component" value="Unassembled WGS sequence"/>
</dbReference>
<evidence type="ECO:0000256" key="7">
    <source>
        <dbReference type="SAM" id="Phobius"/>
    </source>
</evidence>
<feature type="transmembrane region" description="Helical" evidence="7">
    <location>
        <begin position="6"/>
        <end position="27"/>
    </location>
</feature>
<dbReference type="InterPro" id="IPR023090">
    <property type="entry name" value="UPF0702_alpha/beta_dom_sf"/>
</dbReference>
<proteinExistence type="inferred from homology"/>
<evidence type="ECO:0008006" key="12">
    <source>
        <dbReference type="Google" id="ProtNLM"/>
    </source>
</evidence>
<dbReference type="PANTHER" id="PTHR34582:SF6">
    <property type="entry name" value="UPF0702 TRANSMEMBRANE PROTEIN YCAP"/>
    <property type="match status" value="1"/>
</dbReference>
<evidence type="ECO:0000259" key="8">
    <source>
        <dbReference type="Pfam" id="PF04239"/>
    </source>
</evidence>
<comment type="subcellular location">
    <subcellularLocation>
        <location evidence="1">Cell membrane</location>
        <topology evidence="1">Multi-pass membrane protein</topology>
    </subcellularLocation>
</comment>
<feature type="domain" description="YetF-like N-terminal transmembrane" evidence="9">
    <location>
        <begin position="20"/>
        <end position="84"/>
    </location>
</feature>
<evidence type="ECO:0000256" key="1">
    <source>
        <dbReference type="ARBA" id="ARBA00004651"/>
    </source>
</evidence>
<organism evidence="10 11">
    <name type="scientific">Mycetocola miduiensis</name>
    <dbReference type="NCBI Taxonomy" id="995034"/>
    <lineage>
        <taxon>Bacteria</taxon>
        <taxon>Bacillati</taxon>
        <taxon>Actinomycetota</taxon>
        <taxon>Actinomycetes</taxon>
        <taxon>Micrococcales</taxon>
        <taxon>Microbacteriaceae</taxon>
        <taxon>Mycetocola</taxon>
    </lineage>
</organism>
<evidence type="ECO:0000256" key="6">
    <source>
        <dbReference type="ARBA" id="ARBA00023136"/>
    </source>
</evidence>
<evidence type="ECO:0000313" key="11">
    <source>
        <dbReference type="Proteomes" id="UP000198867"/>
    </source>
</evidence>
<accession>A0A1I4ZGL4</accession>
<protein>
    <recommendedName>
        <fullName evidence="12">DUF421 domain-containing protein</fullName>
    </recommendedName>
</protein>
<dbReference type="Pfam" id="PF04239">
    <property type="entry name" value="DUF421"/>
    <property type="match status" value="1"/>
</dbReference>
<evidence type="ECO:0000256" key="4">
    <source>
        <dbReference type="ARBA" id="ARBA00022692"/>
    </source>
</evidence>
<dbReference type="GO" id="GO:0005886">
    <property type="term" value="C:plasma membrane"/>
    <property type="evidence" value="ECO:0007669"/>
    <property type="project" value="UniProtKB-SubCell"/>
</dbReference>
<dbReference type="PANTHER" id="PTHR34582">
    <property type="entry name" value="UPF0702 TRANSMEMBRANE PROTEIN YCAP"/>
    <property type="match status" value="1"/>
</dbReference>
<dbReference type="Pfam" id="PF20730">
    <property type="entry name" value="YetF_N"/>
    <property type="match status" value="1"/>
</dbReference>
<dbReference type="Gene3D" id="3.30.240.20">
    <property type="entry name" value="bsu07140 like domains"/>
    <property type="match status" value="1"/>
</dbReference>
<keyword evidence="4 7" id="KW-0812">Transmembrane</keyword>
<sequence length="170" mass="17889">MWFDAWADVLRTLAVGSAAYVTVVLVLRVSGKRTLSQLNAFDFVVTVALGSTLATILLSSDVAWAEGFTALAVLALLQFVVAWITTRWPVTKKAVTSEPVILVKGGILQDVAIRRNRLTASEVCQAVRGSGYGDLAGIEAVVLETNGTISVIASSTYGNGSAMEGVTQSP</sequence>
<gene>
    <name evidence="10" type="ORF">SAMN05216219_0783</name>
</gene>
<keyword evidence="11" id="KW-1185">Reference proteome</keyword>
<evidence type="ECO:0000256" key="5">
    <source>
        <dbReference type="ARBA" id="ARBA00022989"/>
    </source>
</evidence>
<keyword evidence="3" id="KW-1003">Cell membrane</keyword>
<dbReference type="RefSeq" id="WP_090709022.1">
    <property type="nucleotide sequence ID" value="NZ_FOVM01000002.1"/>
</dbReference>
<dbReference type="OrthoDB" id="9793799at2"/>
<keyword evidence="6 7" id="KW-0472">Membrane</keyword>
<comment type="similarity">
    <text evidence="2">Belongs to the UPF0702 family.</text>
</comment>
<evidence type="ECO:0000313" key="10">
    <source>
        <dbReference type="EMBL" id="SFN49119.1"/>
    </source>
</evidence>